<reference evidence="1" key="1">
    <citation type="submission" date="2018-11" db="EMBL/GenBank/DDBJ databases">
        <authorList>
            <consortium name="Pathogen Informatics"/>
        </authorList>
    </citation>
    <scope>NUCLEOTIDE SEQUENCE</scope>
</reference>
<dbReference type="Proteomes" id="UP000784294">
    <property type="component" value="Unassembled WGS sequence"/>
</dbReference>
<protein>
    <submittedName>
        <fullName evidence="1">Uncharacterized protein</fullName>
    </submittedName>
</protein>
<organism evidence="1 2">
    <name type="scientific">Protopolystoma xenopodis</name>
    <dbReference type="NCBI Taxonomy" id="117903"/>
    <lineage>
        <taxon>Eukaryota</taxon>
        <taxon>Metazoa</taxon>
        <taxon>Spiralia</taxon>
        <taxon>Lophotrochozoa</taxon>
        <taxon>Platyhelminthes</taxon>
        <taxon>Monogenea</taxon>
        <taxon>Polyopisthocotylea</taxon>
        <taxon>Polystomatidea</taxon>
        <taxon>Polystomatidae</taxon>
        <taxon>Protopolystoma</taxon>
    </lineage>
</organism>
<name>A0A3S5FF03_9PLAT</name>
<proteinExistence type="predicted"/>
<evidence type="ECO:0000313" key="2">
    <source>
        <dbReference type="Proteomes" id="UP000784294"/>
    </source>
</evidence>
<dbReference type="OrthoDB" id="433755at2759"/>
<sequence>MEANDYYSSDEDTFLDRTGAVEQRRSKRMRHLGVPTDEQLDGEVLLSRLGTDYHSSETSRRKYTHGKSLNRLKLVVF</sequence>
<gene>
    <name evidence="1" type="ORF">PXEA_LOCUS22084</name>
</gene>
<evidence type="ECO:0000313" key="1">
    <source>
        <dbReference type="EMBL" id="VEL28644.1"/>
    </source>
</evidence>
<keyword evidence="2" id="KW-1185">Reference proteome</keyword>
<accession>A0A3S5FF03</accession>
<dbReference type="EMBL" id="CAAALY010096572">
    <property type="protein sequence ID" value="VEL28644.1"/>
    <property type="molecule type" value="Genomic_DNA"/>
</dbReference>
<comment type="caution">
    <text evidence="1">The sequence shown here is derived from an EMBL/GenBank/DDBJ whole genome shotgun (WGS) entry which is preliminary data.</text>
</comment>
<dbReference type="AlphaFoldDB" id="A0A3S5FF03"/>